<dbReference type="GO" id="GO:0008033">
    <property type="term" value="P:tRNA processing"/>
    <property type="evidence" value="ECO:0007669"/>
    <property type="project" value="UniProtKB-UniRule"/>
</dbReference>
<dbReference type="NCBIfam" id="NF047853">
    <property type="entry name" value="tRm6a37MtseTrmN"/>
    <property type="match status" value="1"/>
</dbReference>
<dbReference type="SUPFAM" id="SSF53335">
    <property type="entry name" value="S-adenosyl-L-methionine-dependent methyltransferases"/>
    <property type="match status" value="1"/>
</dbReference>
<dbReference type="Gene3D" id="3.40.50.150">
    <property type="entry name" value="Vaccinia Virus protein VP39"/>
    <property type="match status" value="1"/>
</dbReference>
<dbReference type="PANTHER" id="PTHR47739:SF1">
    <property type="entry name" value="TRNA1(VAL) (ADENINE(37)-N6)-METHYLTRANSFERASE"/>
    <property type="match status" value="1"/>
</dbReference>
<dbReference type="GO" id="GO:0032259">
    <property type="term" value="P:methylation"/>
    <property type="evidence" value="ECO:0007669"/>
    <property type="project" value="UniProtKB-KW"/>
</dbReference>
<dbReference type="AlphaFoldDB" id="A0A6M8UIM8"/>
<keyword evidence="1 6" id="KW-0963">Cytoplasm</keyword>
<evidence type="ECO:0000259" key="7">
    <source>
        <dbReference type="Pfam" id="PF05175"/>
    </source>
</evidence>
<comment type="function">
    <text evidence="6">Specifically methylates the adenine in position 37 of tRNA(1)(Val) (anticodon cmo5UAC).</text>
</comment>
<proteinExistence type="inferred from homology"/>
<evidence type="ECO:0000313" key="8">
    <source>
        <dbReference type="EMBL" id="QKJ88267.1"/>
    </source>
</evidence>
<gene>
    <name evidence="8" type="ORF">PMPD1_3344</name>
</gene>
<evidence type="ECO:0000256" key="2">
    <source>
        <dbReference type="ARBA" id="ARBA00022603"/>
    </source>
</evidence>
<dbReference type="HAMAP" id="MF_01872">
    <property type="entry name" value="tRNA_methyltr_YfiC"/>
    <property type="match status" value="1"/>
</dbReference>
<dbReference type="InterPro" id="IPR007848">
    <property type="entry name" value="Small_mtfrase_dom"/>
</dbReference>
<keyword evidence="9" id="KW-1185">Reference proteome</keyword>
<comment type="similarity">
    <text evidence="6">Belongs to the methyltransferase superfamily. tRNA (adenine-N(6)-)-methyltransferase family.</text>
</comment>
<keyword evidence="3 6" id="KW-0808">Transferase</keyword>
<comment type="catalytic activity">
    <reaction evidence="6">
        <text>adenosine(37) in tRNA1(Val) + S-adenosyl-L-methionine = N(6)-methyladenosine(37) in tRNA1(Val) + S-adenosyl-L-homocysteine + H(+)</text>
        <dbReference type="Rhea" id="RHEA:43160"/>
        <dbReference type="Rhea" id="RHEA-COMP:10369"/>
        <dbReference type="Rhea" id="RHEA-COMP:10370"/>
        <dbReference type="ChEBI" id="CHEBI:15378"/>
        <dbReference type="ChEBI" id="CHEBI:57856"/>
        <dbReference type="ChEBI" id="CHEBI:59789"/>
        <dbReference type="ChEBI" id="CHEBI:74411"/>
        <dbReference type="ChEBI" id="CHEBI:74449"/>
        <dbReference type="EC" id="2.1.1.223"/>
    </reaction>
</comment>
<sequence length="245" mass="27044">MSQHKGLLRADGFTFKQFFIAHDRCAMKVGTDGVLLGAWVPVARVTRALDIGTGSGLIAIMLAQRTGSDVHIDAVELDDSAALQAAENAAECPWAERISIHQQDIISWAQNREARYSLIVSNPPFFTPGTACSSPERAAARATHTLDHAALLGCAEALIDEEGFFCVILPEDAGNRFVEMAATRGWHLRFRNDIADNENRAPHRVMLGLSPQPGELLQERMVIRGPDQRYSEAYCGLTRDFYLFM</sequence>
<comment type="subcellular location">
    <subcellularLocation>
        <location evidence="6">Cytoplasm</location>
    </subcellularLocation>
</comment>
<keyword evidence="2 6" id="KW-0489">Methyltransferase</keyword>
<reference evidence="8 9" key="1">
    <citation type="submission" date="2020-06" db="EMBL/GenBank/DDBJ databases">
        <title>Genome sequence of Paramixta manurensis strain PD-1.</title>
        <authorList>
            <person name="Lee C.W."/>
            <person name="Kim J."/>
        </authorList>
    </citation>
    <scope>NUCLEOTIDE SEQUENCE [LARGE SCALE GENOMIC DNA]</scope>
    <source>
        <strain evidence="8 9">PD-1</strain>
    </source>
</reference>
<evidence type="ECO:0000256" key="3">
    <source>
        <dbReference type="ARBA" id="ARBA00022679"/>
    </source>
</evidence>
<dbReference type="InterPro" id="IPR029063">
    <property type="entry name" value="SAM-dependent_MTases_sf"/>
</dbReference>
<accession>A0A6M8UIM8</accession>
<evidence type="ECO:0000256" key="4">
    <source>
        <dbReference type="ARBA" id="ARBA00022691"/>
    </source>
</evidence>
<dbReference type="PANTHER" id="PTHR47739">
    <property type="entry name" value="TRNA1(VAL) (ADENINE(37)-N6)-METHYLTRANSFERASE"/>
    <property type="match status" value="1"/>
</dbReference>
<dbReference type="KEGG" id="pmak:PMPD1_3344"/>
<dbReference type="Proteomes" id="UP000505325">
    <property type="component" value="Chromosome"/>
</dbReference>
<dbReference type="InterPro" id="IPR050210">
    <property type="entry name" value="tRNA_Adenine-N(6)_MTase"/>
</dbReference>
<name>A0A6M8UIM8_9GAMM</name>
<protein>
    <recommendedName>
        <fullName evidence="6">tRNA1(Val) (adenine(37)-N6)-methyltransferase</fullName>
        <ecNumber evidence="6">2.1.1.223</ecNumber>
    </recommendedName>
    <alternativeName>
        <fullName evidence="6">tRNA m6A37 methyltransferase</fullName>
    </alternativeName>
</protein>
<keyword evidence="5 6" id="KW-0819">tRNA processing</keyword>
<dbReference type="InterPro" id="IPR022882">
    <property type="entry name" value="tRNA_adenine-N6_MeTrfase"/>
</dbReference>
<dbReference type="GO" id="GO:0005737">
    <property type="term" value="C:cytoplasm"/>
    <property type="evidence" value="ECO:0007669"/>
    <property type="project" value="UniProtKB-SubCell"/>
</dbReference>
<evidence type="ECO:0000256" key="1">
    <source>
        <dbReference type="ARBA" id="ARBA00022490"/>
    </source>
</evidence>
<dbReference type="RefSeq" id="WP_173635149.1">
    <property type="nucleotide sequence ID" value="NZ_CP054212.1"/>
</dbReference>
<dbReference type="GO" id="GO:0016430">
    <property type="term" value="F:tRNA (adenine-N6)-methyltransferase activity"/>
    <property type="evidence" value="ECO:0007669"/>
    <property type="project" value="UniProtKB-UniRule"/>
</dbReference>
<dbReference type="CDD" id="cd02440">
    <property type="entry name" value="AdoMet_MTases"/>
    <property type="match status" value="1"/>
</dbReference>
<evidence type="ECO:0000256" key="5">
    <source>
        <dbReference type="ARBA" id="ARBA00022694"/>
    </source>
</evidence>
<dbReference type="InterPro" id="IPR002052">
    <property type="entry name" value="DNA_methylase_N6_adenine_CS"/>
</dbReference>
<organism evidence="8 9">
    <name type="scientific">Paramixta manurensis</name>
    <dbReference type="NCBI Taxonomy" id="2740817"/>
    <lineage>
        <taxon>Bacteria</taxon>
        <taxon>Pseudomonadati</taxon>
        <taxon>Pseudomonadota</taxon>
        <taxon>Gammaproteobacteria</taxon>
        <taxon>Enterobacterales</taxon>
        <taxon>Erwiniaceae</taxon>
        <taxon>Paramixta</taxon>
    </lineage>
</organism>
<dbReference type="GO" id="GO:0003676">
    <property type="term" value="F:nucleic acid binding"/>
    <property type="evidence" value="ECO:0007669"/>
    <property type="project" value="InterPro"/>
</dbReference>
<evidence type="ECO:0000313" key="9">
    <source>
        <dbReference type="Proteomes" id="UP000505325"/>
    </source>
</evidence>
<dbReference type="EC" id="2.1.1.223" evidence="6"/>
<keyword evidence="4 6" id="KW-0949">S-adenosyl-L-methionine</keyword>
<evidence type="ECO:0000256" key="6">
    <source>
        <dbReference type="HAMAP-Rule" id="MF_01872"/>
    </source>
</evidence>
<dbReference type="EMBL" id="CP054212">
    <property type="protein sequence ID" value="QKJ88267.1"/>
    <property type="molecule type" value="Genomic_DNA"/>
</dbReference>
<dbReference type="PROSITE" id="PS00092">
    <property type="entry name" value="N6_MTASE"/>
    <property type="match status" value="1"/>
</dbReference>
<dbReference type="Pfam" id="PF05175">
    <property type="entry name" value="MTS"/>
    <property type="match status" value="1"/>
</dbReference>
<feature type="domain" description="Methyltransferase small" evidence="7">
    <location>
        <begin position="41"/>
        <end position="129"/>
    </location>
</feature>